<dbReference type="PANTHER" id="PTHR10807:SF128">
    <property type="entry name" value="PHOSPHATIDYLINOSITOL-3,5-BISPHOSPHATE 3-PHOSPHATASE"/>
    <property type="match status" value="1"/>
</dbReference>
<feature type="region of interest" description="Disordered" evidence="4">
    <location>
        <begin position="43"/>
        <end position="69"/>
    </location>
</feature>
<evidence type="ECO:0000256" key="2">
    <source>
        <dbReference type="PIRSR" id="PIRSR630564-1"/>
    </source>
</evidence>
<feature type="binding site" evidence="3">
    <location>
        <begin position="312"/>
        <end position="315"/>
    </location>
    <ligand>
        <name>substrate</name>
    </ligand>
</feature>
<evidence type="ECO:0000259" key="5">
    <source>
        <dbReference type="PROSITE" id="PS51339"/>
    </source>
</evidence>
<dbReference type="PANTHER" id="PTHR10807">
    <property type="entry name" value="MYOTUBULARIN-RELATED"/>
    <property type="match status" value="1"/>
</dbReference>
<dbReference type="Pfam" id="PF06602">
    <property type="entry name" value="Myotub-related"/>
    <property type="match status" value="1"/>
</dbReference>
<dbReference type="GO" id="GO:0005737">
    <property type="term" value="C:cytoplasm"/>
    <property type="evidence" value="ECO:0007669"/>
    <property type="project" value="TreeGrafter"/>
</dbReference>
<accession>A0A0D6EIH0</accession>
<evidence type="ECO:0000256" key="3">
    <source>
        <dbReference type="PIRSR" id="PIRSR630564-2"/>
    </source>
</evidence>
<name>A0A0D6EIH0_SPOSA</name>
<dbReference type="GO" id="GO:0046856">
    <property type="term" value="P:phosphatidylinositol dephosphorylation"/>
    <property type="evidence" value="ECO:0007669"/>
    <property type="project" value="TreeGrafter"/>
</dbReference>
<feature type="active site" description="Phosphocysteine intermediate" evidence="2">
    <location>
        <position position="400"/>
    </location>
</feature>
<feature type="compositionally biased region" description="Low complexity" evidence="4">
    <location>
        <begin position="43"/>
        <end position="57"/>
    </location>
</feature>
<dbReference type="InterPro" id="IPR016130">
    <property type="entry name" value="Tyr_Pase_AS"/>
</dbReference>
<protein>
    <submittedName>
        <fullName evidence="6">SPOSA6832_01214-mRNA-1:cds</fullName>
    </submittedName>
</protein>
<organism evidence="6 7">
    <name type="scientific">Sporidiobolus salmonicolor</name>
    <name type="common">Yeast-like fungus</name>
    <name type="synonym">Sporobolomyces salmonicolor</name>
    <dbReference type="NCBI Taxonomy" id="5005"/>
    <lineage>
        <taxon>Eukaryota</taxon>
        <taxon>Fungi</taxon>
        <taxon>Dikarya</taxon>
        <taxon>Basidiomycota</taxon>
        <taxon>Pucciniomycotina</taxon>
        <taxon>Microbotryomycetes</taxon>
        <taxon>Sporidiobolales</taxon>
        <taxon>Sporidiobolaceae</taxon>
        <taxon>Sporobolomyces</taxon>
    </lineage>
</organism>
<feature type="compositionally biased region" description="Low complexity" evidence="4">
    <location>
        <begin position="746"/>
        <end position="757"/>
    </location>
</feature>
<dbReference type="PROSITE" id="PS51339">
    <property type="entry name" value="PPASE_MYOTUBULARIN"/>
    <property type="match status" value="1"/>
</dbReference>
<dbReference type="InterPro" id="IPR011993">
    <property type="entry name" value="PH-like_dom_sf"/>
</dbReference>
<feature type="binding site" evidence="3">
    <location>
        <begin position="400"/>
        <end position="406"/>
    </location>
    <ligand>
        <name>substrate</name>
    </ligand>
</feature>
<feature type="compositionally biased region" description="Polar residues" evidence="4">
    <location>
        <begin position="847"/>
        <end position="863"/>
    </location>
</feature>
<feature type="compositionally biased region" description="Polar residues" evidence="4">
    <location>
        <begin position="783"/>
        <end position="793"/>
    </location>
</feature>
<feature type="region of interest" description="Disordered" evidence="4">
    <location>
        <begin position="730"/>
        <end position="910"/>
    </location>
</feature>
<feature type="compositionally biased region" description="Low complexity" evidence="4">
    <location>
        <begin position="794"/>
        <end position="817"/>
    </location>
</feature>
<evidence type="ECO:0000313" key="7">
    <source>
        <dbReference type="Proteomes" id="UP000243876"/>
    </source>
</evidence>
<feature type="non-terminal residue" evidence="6">
    <location>
        <position position="1"/>
    </location>
</feature>
<dbReference type="PROSITE" id="PS00383">
    <property type="entry name" value="TYR_PHOSPHATASE_1"/>
    <property type="match status" value="1"/>
</dbReference>
<evidence type="ECO:0000256" key="1">
    <source>
        <dbReference type="ARBA" id="ARBA00007471"/>
    </source>
</evidence>
<dbReference type="Proteomes" id="UP000243876">
    <property type="component" value="Unassembled WGS sequence"/>
</dbReference>
<evidence type="ECO:0000256" key="4">
    <source>
        <dbReference type="SAM" id="MobiDB-lite"/>
    </source>
</evidence>
<dbReference type="EMBL" id="CENE01000003">
    <property type="protein sequence ID" value="CEQ39676.1"/>
    <property type="molecule type" value="Genomic_DNA"/>
</dbReference>
<feature type="region of interest" description="Disordered" evidence="4">
    <location>
        <begin position="658"/>
        <end position="700"/>
    </location>
</feature>
<dbReference type="InterPro" id="IPR010569">
    <property type="entry name" value="Myotubularin-like_Pase_dom"/>
</dbReference>
<reference evidence="7" key="1">
    <citation type="submission" date="2015-02" db="EMBL/GenBank/DDBJ databases">
        <authorList>
            <person name="Gon?alves P."/>
        </authorList>
    </citation>
    <scope>NUCLEOTIDE SEQUENCE [LARGE SCALE GENOMIC DNA]</scope>
</reference>
<feature type="binding site" evidence="3">
    <location>
        <begin position="337"/>
        <end position="338"/>
    </location>
    <ligand>
        <name>substrate</name>
    </ligand>
</feature>
<dbReference type="GO" id="GO:0004438">
    <property type="term" value="F:phosphatidylinositol-3-phosphate phosphatase activity"/>
    <property type="evidence" value="ECO:0007669"/>
    <property type="project" value="TreeGrafter"/>
</dbReference>
<gene>
    <name evidence="6" type="primary">SPOSA6832_01214</name>
</gene>
<feature type="region of interest" description="Disordered" evidence="4">
    <location>
        <begin position="1"/>
        <end position="23"/>
    </location>
</feature>
<evidence type="ECO:0000313" key="6">
    <source>
        <dbReference type="EMBL" id="CEQ39676.1"/>
    </source>
</evidence>
<dbReference type="OrthoDB" id="271628at2759"/>
<keyword evidence="7" id="KW-1185">Reference proteome</keyword>
<dbReference type="AlphaFoldDB" id="A0A0D6EIH0"/>
<dbReference type="SUPFAM" id="SSF52799">
    <property type="entry name" value="(Phosphotyrosine protein) phosphatases II"/>
    <property type="match status" value="1"/>
</dbReference>
<dbReference type="InterPro" id="IPR030564">
    <property type="entry name" value="Myotubularin"/>
</dbReference>
<comment type="similarity">
    <text evidence="1">Belongs to the protein-tyrosine phosphatase family. Non-receptor class myotubularin subfamily.</text>
</comment>
<feature type="compositionally biased region" description="Gly residues" evidence="4">
    <location>
        <begin position="898"/>
        <end position="910"/>
    </location>
</feature>
<sequence length="910" mass="99079">MRLSRRHGTSTSPSSPLFNPTEGSLHLTTHHVIFEREIRSRGAEAGAAGTEAGRASGLAGGGGEGQAEGDDKELWIPLSLLHSVTRTPPGLTGAPTPLVLRTRDYHTYELHLATIAEADDVWDTLKGLCGSFSVGGLENRYAFFCDGSKAARSDRKGKKKAGWEIYNPAEEFARMGVGSRSKAWRFTNINADFEIVVPSKISDTTLSYAVKYRSKSRIPGLVYLHWANFGSITRSSQPMVGITQNARSIQDEKLIEAIFSSHSQHSHPRESFAVAGPASSSSSLDSQGGVVYGATATNIIIDARPTKNAYANSVKGAGTENMTFYKNCKKEYLGIDNIHVMRASLTGVFDALADAETTGRLDYGALRRTNWLSHLTNILDGVLIVVRTVHLSNSHVLVHCSDGWDRTSQLSALPQICLDPFYRTARGLAVLIEKDWIAYGHRFADRSGHLCNDRVDFIQELGDDASTQQAFLASVTRQFASSSHAFKETCPVFQQFLDCIWQIQRQYPDRFEWNEKLLRRLVWETYAGASGSFLFNSEKERAELRARERTQSVWEEFFNVADDAELELKAEYRNPSYDPTLDDPDSKAMGADQGVLLFDPQDVRWWSDIFGRSDDEMNWRPPVGDVAQERTITEVKVVESAEDDPVLAPLTAQASNLSLRTHSAERSPLSSPTKLSAPMLPSTSRTPSPSATRLDLSSQQPLSETVASVQKFGWSAWKTVQKFGQEAAKQYKEAQARPTSTEPDESSSAGWGANGASELGGAPTPSWKGSAGRSSGAGMWSKISATNPWATSDSPPSSGFATTSPSSSSSTISGTPTYKFYQPRKSPSLPPTDPLGVAPVPRFPASSEPSRQPSSTLSINPWETISRDDALPSPVTRSPAVKQWEQPAVAKAEEANGSAGGGDPLGVGLP</sequence>
<dbReference type="Gene3D" id="2.30.29.30">
    <property type="entry name" value="Pleckstrin-homology domain (PH domain)/Phosphotyrosine-binding domain (PTB)"/>
    <property type="match status" value="1"/>
</dbReference>
<feature type="compositionally biased region" description="Polar residues" evidence="4">
    <location>
        <begin position="9"/>
        <end position="22"/>
    </location>
</feature>
<dbReference type="GO" id="GO:0016020">
    <property type="term" value="C:membrane"/>
    <property type="evidence" value="ECO:0007669"/>
    <property type="project" value="TreeGrafter"/>
</dbReference>
<feature type="domain" description="Myotubularin phosphatase" evidence="5">
    <location>
        <begin position="162"/>
        <end position="610"/>
    </location>
</feature>
<dbReference type="InterPro" id="IPR029021">
    <property type="entry name" value="Prot-tyrosine_phosphatase-like"/>
</dbReference>
<feature type="compositionally biased region" description="Low complexity" evidence="4">
    <location>
        <begin position="681"/>
        <end position="693"/>
    </location>
</feature>
<proteinExistence type="inferred from homology"/>